<keyword evidence="3" id="KW-1185">Reference proteome</keyword>
<dbReference type="EMBL" id="AP011177">
    <property type="protein sequence ID" value="BAJ01457.1"/>
    <property type="molecule type" value="Genomic_DNA"/>
</dbReference>
<feature type="transmembrane region" description="Helical" evidence="1">
    <location>
        <begin position="348"/>
        <end position="365"/>
    </location>
</feature>
<feature type="transmembrane region" description="Helical" evidence="1">
    <location>
        <begin position="149"/>
        <end position="168"/>
    </location>
</feature>
<protein>
    <recommendedName>
        <fullName evidence="4">Oligosaccharide repeat unit polymerase</fullName>
    </recommendedName>
</protein>
<keyword evidence="1" id="KW-0472">Membrane</keyword>
<dbReference type="HOGENOM" id="CLU_688661_0_0_6"/>
<dbReference type="RefSeq" id="WP_013050765.1">
    <property type="nucleotide sequence ID" value="NC_014012.1"/>
</dbReference>
<feature type="transmembrane region" description="Helical" evidence="1">
    <location>
        <begin position="371"/>
        <end position="390"/>
    </location>
</feature>
<feature type="transmembrane region" description="Helical" evidence="1">
    <location>
        <begin position="64"/>
        <end position="84"/>
    </location>
</feature>
<feature type="transmembrane region" description="Helical" evidence="1">
    <location>
        <begin position="174"/>
        <end position="200"/>
    </location>
</feature>
<dbReference type="Proteomes" id="UP000002350">
    <property type="component" value="Chromosome"/>
</dbReference>
<sequence>MFLTWFIFLVGIVLILRDIRLSNYRVLLNPFFWAVFCSILYLIIPAFFIFEIDLYFSWGIDKDSIFFAQLLVFNFFMFLCTLYYFYPSYRLASETDNVEQTTGVFIKILWFVICIYTCFALYKSIQSGVLLNAFIYDFEQDDPYKLKSIAYLLIPVSIYMFASTRNYLVFLPNLIIVALDLMNGSRTIALIVLLPVVITFCISRKRLYAIPGFLLLAGMLVLGVLRMPTGTSVGDIPWYISALGEFRETYLTLPLYIGNDSFIGVGSWDNRAAIFFQGILQPFRSYINEGYVYGGSYMAKDIGRGYGLGSNFLIAILYYGYQYLFITIPLFAGLLVFFYHFVAKLSMVEKLVMVCLLIIFIRLIIREGLYGSLGMLCFICMFYWLPIYILSKIKVKNLLL</sequence>
<dbReference type="KEGG" id="svo:SVI_1486"/>
<gene>
    <name evidence="2" type="ordered locus">SVI_1486</name>
</gene>
<dbReference type="AlphaFoldDB" id="D4ZIF8"/>
<dbReference type="STRING" id="637905.SVI_1486"/>
<keyword evidence="1" id="KW-0812">Transmembrane</keyword>
<accession>D4ZIF8</accession>
<organism evidence="2 3">
    <name type="scientific">Shewanella violacea (strain JCM 10179 / CIP 106290 / LMG 19151 / DSS12)</name>
    <dbReference type="NCBI Taxonomy" id="637905"/>
    <lineage>
        <taxon>Bacteria</taxon>
        <taxon>Pseudomonadati</taxon>
        <taxon>Pseudomonadota</taxon>
        <taxon>Gammaproteobacteria</taxon>
        <taxon>Alteromonadales</taxon>
        <taxon>Shewanellaceae</taxon>
        <taxon>Shewanella</taxon>
    </lineage>
</organism>
<proteinExistence type="predicted"/>
<evidence type="ECO:0008006" key="4">
    <source>
        <dbReference type="Google" id="ProtNLM"/>
    </source>
</evidence>
<evidence type="ECO:0000256" key="1">
    <source>
        <dbReference type="SAM" id="Phobius"/>
    </source>
</evidence>
<name>D4ZIF8_SHEVD</name>
<feature type="transmembrane region" description="Helical" evidence="1">
    <location>
        <begin position="31"/>
        <end position="52"/>
    </location>
</feature>
<evidence type="ECO:0000313" key="3">
    <source>
        <dbReference type="Proteomes" id="UP000002350"/>
    </source>
</evidence>
<reference evidence="3" key="1">
    <citation type="journal article" date="2010" name="Mol. Biosyst.">
        <title>Complete genome sequence and comparative analysis of Shewanella violacea, a psychrophilic and piezophilic bacterium from deep sea floor sediments.</title>
        <authorList>
            <person name="Aono E."/>
            <person name="Baba T."/>
            <person name="Ara T."/>
            <person name="Nishi T."/>
            <person name="Nakamichi T."/>
            <person name="Inamoto E."/>
            <person name="Toyonaga H."/>
            <person name="Hasegawa M."/>
            <person name="Takai Y."/>
            <person name="Okumura Y."/>
            <person name="Baba M."/>
            <person name="Tomita M."/>
            <person name="Kato C."/>
            <person name="Oshima T."/>
            <person name="Nakasone K."/>
            <person name="Mori H."/>
        </authorList>
    </citation>
    <scope>NUCLEOTIDE SEQUENCE [LARGE SCALE GENOMIC DNA]</scope>
    <source>
        <strain evidence="3">JCM 10179 / CIP 106290 / LMG 19151 / DSS12</strain>
    </source>
</reference>
<feature type="transmembrane region" description="Helical" evidence="1">
    <location>
        <begin position="207"/>
        <end position="225"/>
    </location>
</feature>
<keyword evidence="1" id="KW-1133">Transmembrane helix</keyword>
<feature type="transmembrane region" description="Helical" evidence="1">
    <location>
        <begin position="104"/>
        <end position="122"/>
    </location>
</feature>
<dbReference type="OrthoDB" id="9835432at2"/>
<evidence type="ECO:0000313" key="2">
    <source>
        <dbReference type="EMBL" id="BAJ01457.1"/>
    </source>
</evidence>